<gene>
    <name evidence="4" type="ORF">JOC77_001150</name>
</gene>
<dbReference type="InterPro" id="IPR051466">
    <property type="entry name" value="D-amino_acid_metab_enzyme"/>
</dbReference>
<evidence type="ECO:0000313" key="4">
    <source>
        <dbReference type="EMBL" id="MBM7691743.1"/>
    </source>
</evidence>
<dbReference type="Pfam" id="PF14031">
    <property type="entry name" value="D-ser_dehydrat"/>
    <property type="match status" value="1"/>
</dbReference>
<evidence type="ECO:0000313" key="5">
    <source>
        <dbReference type="Proteomes" id="UP000823486"/>
    </source>
</evidence>
<evidence type="ECO:0000259" key="3">
    <source>
        <dbReference type="SMART" id="SM01119"/>
    </source>
</evidence>
<dbReference type="InterPro" id="IPR029066">
    <property type="entry name" value="PLP-binding_barrel"/>
</dbReference>
<evidence type="ECO:0000256" key="2">
    <source>
        <dbReference type="ARBA" id="ARBA00023239"/>
    </source>
</evidence>
<dbReference type="PANTHER" id="PTHR28004:SF2">
    <property type="entry name" value="D-SERINE DEHYDRATASE"/>
    <property type="match status" value="1"/>
</dbReference>
<dbReference type="Proteomes" id="UP000823486">
    <property type="component" value="Unassembled WGS sequence"/>
</dbReference>
<reference evidence="4 5" key="1">
    <citation type="submission" date="2021-01" db="EMBL/GenBank/DDBJ databases">
        <title>Genomic Encyclopedia of Type Strains, Phase IV (KMG-IV): sequencing the most valuable type-strain genomes for metagenomic binning, comparative biology and taxonomic classification.</title>
        <authorList>
            <person name="Goeker M."/>
        </authorList>
    </citation>
    <scope>NUCLEOTIDE SEQUENCE [LARGE SCALE GENOMIC DNA]</scope>
    <source>
        <strain evidence="4 5">DSM 105482</strain>
    </source>
</reference>
<name>A0ABS2QF18_9BACI</name>
<dbReference type="InterPro" id="IPR042208">
    <property type="entry name" value="D-ser_dehydrat-like_sf"/>
</dbReference>
<feature type="domain" description="D-serine dehydratase-like" evidence="3">
    <location>
        <begin position="250"/>
        <end position="347"/>
    </location>
</feature>
<keyword evidence="2" id="KW-0456">Lyase</keyword>
<dbReference type="Pfam" id="PF01168">
    <property type="entry name" value="Ala_racemase_N"/>
    <property type="match status" value="1"/>
</dbReference>
<comment type="caution">
    <text evidence="4">The sequence shown here is derived from an EMBL/GenBank/DDBJ whole genome shotgun (WGS) entry which is preliminary data.</text>
</comment>
<comment type="similarity">
    <text evidence="1">Belongs to the DSD1 family.</text>
</comment>
<dbReference type="SUPFAM" id="SSF51419">
    <property type="entry name" value="PLP-binding barrel"/>
    <property type="match status" value="1"/>
</dbReference>
<dbReference type="RefSeq" id="WP_204539832.1">
    <property type="nucleotide sequence ID" value="NZ_JAFBFI010000003.1"/>
</dbReference>
<accession>A0ABS2QF18</accession>
<keyword evidence="5" id="KW-1185">Reference proteome</keyword>
<proteinExistence type="inferred from homology"/>
<dbReference type="Gene3D" id="2.40.37.20">
    <property type="entry name" value="D-serine dehydratase-like domain"/>
    <property type="match status" value="1"/>
</dbReference>
<dbReference type="SMART" id="SM01119">
    <property type="entry name" value="D-ser_dehydrat"/>
    <property type="match status" value="1"/>
</dbReference>
<dbReference type="InterPro" id="IPR001608">
    <property type="entry name" value="Ala_racemase_N"/>
</dbReference>
<sequence length="363" mass="40171">MIVDTPSLIIDEKIMQKNIEKMAGISRKYGVQLRPHIKTHKIPEIAKKQISAGAIGVTTAKVSEAEVMADHGIDDIFVAYPIVTESKIESVLRLSEKVNVIVGVDSLEGAMRLSETARRQYKKIQVRLEVDTGFKRTGVPYEDAVRLAFQLQGMEPLQFNGIYTFRGFSMNGRPTLDIEKAGMEEGQLMVKLAERMRKEGIQVRDISVGSTPTAPYAAQVKGITEVRPGTYVFYDRMQAALGSCSLKECSASVRVTVISRPYEDLMIVDGGSKTFATDVGPNSEPLNLQGYGHIIEAPHAIIERLSEEHGMVKINPKDPFKVGDIIHVLPNHICSTVNLHNRVYLNESGNLIEKTVYARGCLT</sequence>
<dbReference type="InterPro" id="IPR026956">
    <property type="entry name" value="D-ser_dehydrat-like_dom"/>
</dbReference>
<organism evidence="4 5">
    <name type="scientific">Peribacillus deserti</name>
    <dbReference type="NCBI Taxonomy" id="673318"/>
    <lineage>
        <taxon>Bacteria</taxon>
        <taxon>Bacillati</taxon>
        <taxon>Bacillota</taxon>
        <taxon>Bacilli</taxon>
        <taxon>Bacillales</taxon>
        <taxon>Bacillaceae</taxon>
        <taxon>Peribacillus</taxon>
    </lineage>
</organism>
<evidence type="ECO:0000256" key="1">
    <source>
        <dbReference type="ARBA" id="ARBA00005323"/>
    </source>
</evidence>
<dbReference type="PANTHER" id="PTHR28004">
    <property type="entry name" value="ZGC:162816-RELATED"/>
    <property type="match status" value="1"/>
</dbReference>
<dbReference type="Gene3D" id="3.20.20.10">
    <property type="entry name" value="Alanine racemase"/>
    <property type="match status" value="1"/>
</dbReference>
<dbReference type="EMBL" id="JAFBFI010000003">
    <property type="protein sequence ID" value="MBM7691743.1"/>
    <property type="molecule type" value="Genomic_DNA"/>
</dbReference>
<protein>
    <submittedName>
        <fullName evidence="4">D-serine deaminase-like pyridoxal phosphate-dependent protein</fullName>
    </submittedName>
</protein>